<dbReference type="OrthoDB" id="9797092at2"/>
<sequence>MFQSDAWLSYGRRLRLLKRKEYPMKKTNPTGIIGWKAEYNTGIDRIDFEHKIFLELVNSFKIALDAGRTKEELVKILTEIEKYAEFHFISEENCMFSINYPGYKQHQSLHFDLLEQFNLAKYEELGFSKFYEFIKDWFIMHTTQEDTRLKEFIDENNIEFDIFRYNISL</sequence>
<dbReference type="CDD" id="cd12107">
    <property type="entry name" value="Hemerythrin"/>
    <property type="match status" value="1"/>
</dbReference>
<gene>
    <name evidence="6" type="ORF">D1614_06225</name>
</gene>
<feature type="domain" description="Hemerythrin-like" evidence="5">
    <location>
        <begin position="41"/>
        <end position="151"/>
    </location>
</feature>
<dbReference type="Gene3D" id="1.20.120.50">
    <property type="entry name" value="Hemerythrin-like"/>
    <property type="match status" value="1"/>
</dbReference>
<dbReference type="SUPFAM" id="SSF47188">
    <property type="entry name" value="Hemerythrin-like"/>
    <property type="match status" value="1"/>
</dbReference>
<dbReference type="InterPro" id="IPR012827">
    <property type="entry name" value="Hemerythrin_metal-bd"/>
</dbReference>
<reference evidence="6 7" key="1">
    <citation type="submission" date="2018-08" db="EMBL/GenBank/DDBJ databases">
        <title>Pallidiluteibacterium maritimus gen. nov., sp. nov., isolated from coastal sediment.</title>
        <authorList>
            <person name="Zhou L.Y."/>
        </authorList>
    </citation>
    <scope>NUCLEOTIDE SEQUENCE [LARGE SCALE GENOMIC DNA]</scope>
    <source>
        <strain evidence="6 7">XSD2</strain>
    </source>
</reference>
<proteinExistence type="inferred from homology"/>
<dbReference type="PANTHER" id="PTHR37164">
    <property type="entry name" value="BACTERIOHEMERYTHRIN"/>
    <property type="match status" value="1"/>
</dbReference>
<keyword evidence="2" id="KW-0813">Transport</keyword>
<evidence type="ECO:0000256" key="4">
    <source>
        <dbReference type="ARBA" id="ARBA00023004"/>
    </source>
</evidence>
<keyword evidence="2" id="KW-0561">Oxygen transport</keyword>
<dbReference type="InterPro" id="IPR012312">
    <property type="entry name" value="Hemerythrin-like"/>
</dbReference>
<evidence type="ECO:0000256" key="2">
    <source>
        <dbReference type="ARBA" id="ARBA00022621"/>
    </source>
</evidence>
<dbReference type="AlphaFoldDB" id="A0A399T5J7"/>
<evidence type="ECO:0000256" key="3">
    <source>
        <dbReference type="ARBA" id="ARBA00022723"/>
    </source>
</evidence>
<dbReference type="EMBL" id="QWGR01000003">
    <property type="protein sequence ID" value="RIJ49153.1"/>
    <property type="molecule type" value="Genomic_DNA"/>
</dbReference>
<keyword evidence="4" id="KW-0408">Iron</keyword>
<dbReference type="InterPro" id="IPR050669">
    <property type="entry name" value="Hemerythrin"/>
</dbReference>
<keyword evidence="7" id="KW-1185">Reference proteome</keyword>
<name>A0A399T5J7_9BACT</name>
<comment type="similarity">
    <text evidence="1">Belongs to the hemerythrin family.</text>
</comment>
<comment type="caution">
    <text evidence="6">The sequence shown here is derived from an EMBL/GenBank/DDBJ whole genome shotgun (WGS) entry which is preliminary data.</text>
</comment>
<accession>A0A399T5J7</accession>
<dbReference type="GO" id="GO:0046872">
    <property type="term" value="F:metal ion binding"/>
    <property type="evidence" value="ECO:0007669"/>
    <property type="project" value="UniProtKB-KW"/>
</dbReference>
<organism evidence="6 7">
    <name type="scientific">Maribellus luteus</name>
    <dbReference type="NCBI Taxonomy" id="2305463"/>
    <lineage>
        <taxon>Bacteria</taxon>
        <taxon>Pseudomonadati</taxon>
        <taxon>Bacteroidota</taxon>
        <taxon>Bacteroidia</taxon>
        <taxon>Marinilabiliales</taxon>
        <taxon>Prolixibacteraceae</taxon>
        <taxon>Maribellus</taxon>
    </lineage>
</organism>
<evidence type="ECO:0000313" key="6">
    <source>
        <dbReference type="EMBL" id="RIJ49153.1"/>
    </source>
</evidence>
<evidence type="ECO:0000313" key="7">
    <source>
        <dbReference type="Proteomes" id="UP000265926"/>
    </source>
</evidence>
<dbReference type="NCBIfam" id="TIGR02481">
    <property type="entry name" value="hemeryth_dom"/>
    <property type="match status" value="1"/>
</dbReference>
<dbReference type="InterPro" id="IPR035938">
    <property type="entry name" value="Hemerythrin-like_sf"/>
</dbReference>
<dbReference type="Pfam" id="PF01814">
    <property type="entry name" value="Hemerythrin"/>
    <property type="match status" value="1"/>
</dbReference>
<evidence type="ECO:0000256" key="1">
    <source>
        <dbReference type="ARBA" id="ARBA00010587"/>
    </source>
</evidence>
<dbReference type="GO" id="GO:0005344">
    <property type="term" value="F:oxygen carrier activity"/>
    <property type="evidence" value="ECO:0007669"/>
    <property type="project" value="UniProtKB-KW"/>
</dbReference>
<protein>
    <recommendedName>
        <fullName evidence="5">Hemerythrin-like domain-containing protein</fullName>
    </recommendedName>
</protein>
<dbReference type="InterPro" id="IPR016131">
    <property type="entry name" value="Haemerythrin_Fe_BS"/>
</dbReference>
<dbReference type="PROSITE" id="PS00550">
    <property type="entry name" value="HEMERYTHRINS"/>
    <property type="match status" value="1"/>
</dbReference>
<dbReference type="Proteomes" id="UP000265926">
    <property type="component" value="Unassembled WGS sequence"/>
</dbReference>
<dbReference type="PANTHER" id="PTHR37164:SF1">
    <property type="entry name" value="BACTERIOHEMERYTHRIN"/>
    <property type="match status" value="1"/>
</dbReference>
<keyword evidence="3" id="KW-0479">Metal-binding</keyword>
<evidence type="ECO:0000259" key="5">
    <source>
        <dbReference type="Pfam" id="PF01814"/>
    </source>
</evidence>